<keyword evidence="2" id="KW-0539">Nucleus</keyword>
<dbReference type="Proteomes" id="UP000685013">
    <property type="component" value="Chromosome 8"/>
</dbReference>
<dbReference type="GO" id="GO:0000724">
    <property type="term" value="P:double-strand break repair via homologous recombination"/>
    <property type="evidence" value="ECO:0007669"/>
    <property type="project" value="TreeGrafter"/>
</dbReference>
<dbReference type="AlphaFoldDB" id="A0AAV6N8A1"/>
<evidence type="ECO:0000256" key="1">
    <source>
        <dbReference type="ARBA" id="ARBA00004123"/>
    </source>
</evidence>
<evidence type="ECO:0000313" key="4">
    <source>
        <dbReference type="Proteomes" id="UP000685013"/>
    </source>
</evidence>
<dbReference type="GO" id="GO:0000723">
    <property type="term" value="P:telomere maintenance"/>
    <property type="evidence" value="ECO:0007669"/>
    <property type="project" value="TreeGrafter"/>
</dbReference>
<organism evidence="3 4">
    <name type="scientific">Cucurbita argyrosperma subsp. sororia</name>
    <dbReference type="NCBI Taxonomy" id="37648"/>
    <lineage>
        <taxon>Eukaryota</taxon>
        <taxon>Viridiplantae</taxon>
        <taxon>Streptophyta</taxon>
        <taxon>Embryophyta</taxon>
        <taxon>Tracheophyta</taxon>
        <taxon>Spermatophyta</taxon>
        <taxon>Magnoliopsida</taxon>
        <taxon>eudicotyledons</taxon>
        <taxon>Gunneridae</taxon>
        <taxon>Pentapetalae</taxon>
        <taxon>rosids</taxon>
        <taxon>fabids</taxon>
        <taxon>Cucurbitales</taxon>
        <taxon>Cucurbitaceae</taxon>
        <taxon>Cucurbiteae</taxon>
        <taxon>Cucurbita</taxon>
    </lineage>
</organism>
<dbReference type="Pfam" id="PF04005">
    <property type="entry name" value="Hus1"/>
    <property type="match status" value="1"/>
</dbReference>
<keyword evidence="4" id="KW-1185">Reference proteome</keyword>
<sequence length="133" mass="15261">MKFKAYLTDYVVNLLEKRFLLALDKMCKICNLYLTRDYVIFLHNLLSGGGIQSTAQFCKESLFYDHRISSKNDERIVFTVDISLLHCAVRSSVSICSEFGNGPAANRLQIMLVKKFPLNCAQPIPFLTFEIKR</sequence>
<comment type="subcellular location">
    <subcellularLocation>
        <location evidence="1">Nucleus</location>
    </subcellularLocation>
</comment>
<dbReference type="GO" id="GO:0006289">
    <property type="term" value="P:nucleotide-excision repair"/>
    <property type="evidence" value="ECO:0007669"/>
    <property type="project" value="TreeGrafter"/>
</dbReference>
<dbReference type="PANTHER" id="PTHR12900">
    <property type="entry name" value="MITOTIC AND DNA DAMAGE CHECKPOINT PROTEIN HUS1"/>
    <property type="match status" value="1"/>
</dbReference>
<reference evidence="3 4" key="1">
    <citation type="journal article" date="2021" name="Hortic Res">
        <title>The domestication of Cucurbita argyrosperma as revealed by the genome of its wild relative.</title>
        <authorList>
            <person name="Barrera-Redondo J."/>
            <person name="Sanchez-de la Vega G."/>
            <person name="Aguirre-Liguori J.A."/>
            <person name="Castellanos-Morales G."/>
            <person name="Gutierrez-Guerrero Y.T."/>
            <person name="Aguirre-Dugua X."/>
            <person name="Aguirre-Planter E."/>
            <person name="Tenaillon M.I."/>
            <person name="Lira-Saade R."/>
            <person name="Eguiarte L.E."/>
        </authorList>
    </citation>
    <scope>NUCLEOTIDE SEQUENCE [LARGE SCALE GENOMIC DNA]</scope>
    <source>
        <strain evidence="3">JBR-2021</strain>
    </source>
</reference>
<feature type="non-terminal residue" evidence="3">
    <location>
        <position position="1"/>
    </location>
</feature>
<dbReference type="GO" id="GO:0035861">
    <property type="term" value="C:site of double-strand break"/>
    <property type="evidence" value="ECO:0007669"/>
    <property type="project" value="TreeGrafter"/>
</dbReference>
<dbReference type="GO" id="GO:0031573">
    <property type="term" value="P:mitotic intra-S DNA damage checkpoint signaling"/>
    <property type="evidence" value="ECO:0007669"/>
    <property type="project" value="TreeGrafter"/>
</dbReference>
<dbReference type="PANTHER" id="PTHR12900:SF0">
    <property type="entry name" value="CHECKPOINT PROTEIN"/>
    <property type="match status" value="1"/>
</dbReference>
<protein>
    <submittedName>
        <fullName evidence="3">Uncharacterized protein</fullName>
    </submittedName>
</protein>
<dbReference type="GO" id="GO:0044778">
    <property type="term" value="P:meiotic DNA integrity checkpoint signaling"/>
    <property type="evidence" value="ECO:0007669"/>
    <property type="project" value="TreeGrafter"/>
</dbReference>
<proteinExistence type="predicted"/>
<gene>
    <name evidence="3" type="ORF">SDJN03_12862</name>
</gene>
<evidence type="ECO:0000313" key="3">
    <source>
        <dbReference type="EMBL" id="KAG6593386.1"/>
    </source>
</evidence>
<comment type="caution">
    <text evidence="3">The sequence shown here is derived from an EMBL/GenBank/DDBJ whole genome shotgun (WGS) entry which is preliminary data.</text>
</comment>
<dbReference type="InterPro" id="IPR007150">
    <property type="entry name" value="HUS1/Mec3"/>
</dbReference>
<dbReference type="EMBL" id="JAGKQH010000008">
    <property type="protein sequence ID" value="KAG6593386.1"/>
    <property type="molecule type" value="Genomic_DNA"/>
</dbReference>
<evidence type="ECO:0000256" key="2">
    <source>
        <dbReference type="ARBA" id="ARBA00023242"/>
    </source>
</evidence>
<dbReference type="GO" id="GO:0033314">
    <property type="term" value="P:mitotic DNA replication checkpoint signaling"/>
    <property type="evidence" value="ECO:0007669"/>
    <property type="project" value="TreeGrafter"/>
</dbReference>
<name>A0AAV6N8A1_9ROSI</name>
<dbReference type="GO" id="GO:0030896">
    <property type="term" value="C:checkpoint clamp complex"/>
    <property type="evidence" value="ECO:0007669"/>
    <property type="project" value="InterPro"/>
</dbReference>
<accession>A0AAV6N8A1</accession>